<accession>K1RFB4</accession>
<dbReference type="SMART" id="SM00473">
    <property type="entry name" value="PAN_AP"/>
    <property type="match status" value="1"/>
</dbReference>
<proteinExistence type="predicted"/>
<dbReference type="HOGENOM" id="CLU_1919085_0_0_1"/>
<dbReference type="PROSITE" id="PS50948">
    <property type="entry name" value="PAN"/>
    <property type="match status" value="1"/>
</dbReference>
<reference evidence="1" key="1">
    <citation type="journal article" date="2012" name="Nature">
        <title>The oyster genome reveals stress adaptation and complexity of shell formation.</title>
        <authorList>
            <person name="Zhang G."/>
            <person name="Fang X."/>
            <person name="Guo X."/>
            <person name="Li L."/>
            <person name="Luo R."/>
            <person name="Xu F."/>
            <person name="Yang P."/>
            <person name="Zhang L."/>
            <person name="Wang X."/>
            <person name="Qi H."/>
            <person name="Xiong Z."/>
            <person name="Que H."/>
            <person name="Xie Y."/>
            <person name="Holland P.W."/>
            <person name="Paps J."/>
            <person name="Zhu Y."/>
            <person name="Wu F."/>
            <person name="Chen Y."/>
            <person name="Wang J."/>
            <person name="Peng C."/>
            <person name="Meng J."/>
            <person name="Yang L."/>
            <person name="Liu J."/>
            <person name="Wen B."/>
            <person name="Zhang N."/>
            <person name="Huang Z."/>
            <person name="Zhu Q."/>
            <person name="Feng Y."/>
            <person name="Mount A."/>
            <person name="Hedgecock D."/>
            <person name="Xu Z."/>
            <person name="Liu Y."/>
            <person name="Domazet-Loso T."/>
            <person name="Du Y."/>
            <person name="Sun X."/>
            <person name="Zhang S."/>
            <person name="Liu B."/>
            <person name="Cheng P."/>
            <person name="Jiang X."/>
            <person name="Li J."/>
            <person name="Fan D."/>
            <person name="Wang W."/>
            <person name="Fu W."/>
            <person name="Wang T."/>
            <person name="Wang B."/>
            <person name="Zhang J."/>
            <person name="Peng Z."/>
            <person name="Li Y."/>
            <person name="Li N."/>
            <person name="Wang J."/>
            <person name="Chen M."/>
            <person name="He Y."/>
            <person name="Tan F."/>
            <person name="Song X."/>
            <person name="Zheng Q."/>
            <person name="Huang R."/>
            <person name="Yang H."/>
            <person name="Du X."/>
            <person name="Chen L."/>
            <person name="Yang M."/>
            <person name="Gaffney P.M."/>
            <person name="Wang S."/>
            <person name="Luo L."/>
            <person name="She Z."/>
            <person name="Ming Y."/>
            <person name="Huang W."/>
            <person name="Zhang S."/>
            <person name="Huang B."/>
            <person name="Zhang Y."/>
            <person name="Qu T."/>
            <person name="Ni P."/>
            <person name="Miao G."/>
            <person name="Wang J."/>
            <person name="Wang Q."/>
            <person name="Steinberg C.E."/>
            <person name="Wang H."/>
            <person name="Li N."/>
            <person name="Qian L."/>
            <person name="Zhang G."/>
            <person name="Li Y."/>
            <person name="Yang H."/>
            <person name="Liu X."/>
            <person name="Wang J."/>
            <person name="Yin Y."/>
            <person name="Wang J."/>
        </authorList>
    </citation>
    <scope>NUCLEOTIDE SEQUENCE [LARGE SCALE GENOMIC DNA]</scope>
    <source>
        <strain evidence="1">05x7-T-G4-1.051#20</strain>
    </source>
</reference>
<dbReference type="AlphaFoldDB" id="K1RFB4"/>
<sequence>MFLHSPFMLVLLGILLDPTVGGMLHFSSSPEYVGLSVMTNNGTDDVLFDERLADLGECAKECTAFSCLSFTYNWISGNCQGYSEIYSTIEPFREDHGSQYYQSNCEFYFDVYTPYELRNEYLFNQCKTSWVK</sequence>
<gene>
    <name evidence="1" type="ORF">CGI_10015906</name>
</gene>
<name>K1RFB4_MAGGI</name>
<evidence type="ECO:0000313" key="1">
    <source>
        <dbReference type="EMBL" id="EKC40010.1"/>
    </source>
</evidence>
<dbReference type="EMBL" id="JH815821">
    <property type="protein sequence ID" value="EKC40010.1"/>
    <property type="molecule type" value="Genomic_DNA"/>
</dbReference>
<dbReference type="Pfam" id="PF00024">
    <property type="entry name" value="PAN_1"/>
    <property type="match status" value="1"/>
</dbReference>
<protein>
    <submittedName>
        <fullName evidence="1">Uncharacterized protein</fullName>
    </submittedName>
</protein>
<organism evidence="1">
    <name type="scientific">Magallana gigas</name>
    <name type="common">Pacific oyster</name>
    <name type="synonym">Crassostrea gigas</name>
    <dbReference type="NCBI Taxonomy" id="29159"/>
    <lineage>
        <taxon>Eukaryota</taxon>
        <taxon>Metazoa</taxon>
        <taxon>Spiralia</taxon>
        <taxon>Lophotrochozoa</taxon>
        <taxon>Mollusca</taxon>
        <taxon>Bivalvia</taxon>
        <taxon>Autobranchia</taxon>
        <taxon>Pteriomorphia</taxon>
        <taxon>Ostreida</taxon>
        <taxon>Ostreoidea</taxon>
        <taxon>Ostreidae</taxon>
        <taxon>Magallana</taxon>
    </lineage>
</organism>
<dbReference type="InterPro" id="IPR003609">
    <property type="entry name" value="Pan_app"/>
</dbReference>
<dbReference type="SUPFAM" id="SSF57414">
    <property type="entry name" value="Hairpin loop containing domain-like"/>
    <property type="match status" value="1"/>
</dbReference>
<dbReference type="InParanoid" id="K1RFB4"/>
<dbReference type="Gene3D" id="3.50.4.10">
    <property type="entry name" value="Hepatocyte Growth Factor"/>
    <property type="match status" value="1"/>
</dbReference>